<dbReference type="EMBL" id="JAQQCF010000046">
    <property type="protein sequence ID" value="MFM0641702.1"/>
    <property type="molecule type" value="Genomic_DNA"/>
</dbReference>
<feature type="domain" description="Dienelactone hydrolase" evidence="1">
    <location>
        <begin position="3"/>
        <end position="187"/>
    </location>
</feature>
<dbReference type="GO" id="GO:0016787">
    <property type="term" value="F:hydrolase activity"/>
    <property type="evidence" value="ECO:0007669"/>
    <property type="project" value="UniProtKB-KW"/>
</dbReference>
<sequence>MATVILFHSVLGLRKVETEASSRMRIAGHTVFTPDLYGGMTTDSFDEGFEIKQFVGWETICARARAALDPLPATTVLAGHSMGAGVVGEIWPERPKCRGVVLLHGLANIPARMRKGLPIVVHIADPDPFASEEALVSWAPMARTAGASADIFTYPNAGHFYTDATLPDYNVAATEKTWAGVLVFLDSIR</sequence>
<organism evidence="2 3">
    <name type="scientific">Paraburkholderia metrosideri</name>
    <dbReference type="NCBI Taxonomy" id="580937"/>
    <lineage>
        <taxon>Bacteria</taxon>
        <taxon>Pseudomonadati</taxon>
        <taxon>Pseudomonadota</taxon>
        <taxon>Betaproteobacteria</taxon>
        <taxon>Burkholderiales</taxon>
        <taxon>Burkholderiaceae</taxon>
        <taxon>Paraburkholderia</taxon>
    </lineage>
</organism>
<dbReference type="RefSeq" id="WP_408241328.1">
    <property type="nucleotide sequence ID" value="NZ_JAQQCF010000046.1"/>
</dbReference>
<dbReference type="InterPro" id="IPR051049">
    <property type="entry name" value="Dienelactone_hydrolase-like"/>
</dbReference>
<dbReference type="Gene3D" id="3.40.50.1820">
    <property type="entry name" value="alpha/beta hydrolase"/>
    <property type="match status" value="1"/>
</dbReference>
<proteinExistence type="predicted"/>
<dbReference type="Pfam" id="PF01738">
    <property type="entry name" value="DLH"/>
    <property type="match status" value="1"/>
</dbReference>
<dbReference type="PANTHER" id="PTHR46623">
    <property type="entry name" value="CARBOXYMETHYLENEBUTENOLIDASE-RELATED"/>
    <property type="match status" value="1"/>
</dbReference>
<gene>
    <name evidence="2" type="ORF">PQQ63_33990</name>
</gene>
<evidence type="ECO:0000259" key="1">
    <source>
        <dbReference type="Pfam" id="PF01738"/>
    </source>
</evidence>
<protein>
    <submittedName>
        <fullName evidence="2">Dienelactone hydrolase family protein</fullName>
    </submittedName>
</protein>
<dbReference type="PANTHER" id="PTHR46623:SF6">
    <property type="entry name" value="ALPHA_BETA-HYDROLASES SUPERFAMILY PROTEIN"/>
    <property type="match status" value="1"/>
</dbReference>
<dbReference type="InterPro" id="IPR029058">
    <property type="entry name" value="AB_hydrolase_fold"/>
</dbReference>
<keyword evidence="3" id="KW-1185">Reference proteome</keyword>
<reference evidence="2 3" key="1">
    <citation type="journal article" date="2024" name="Chem. Sci.">
        <title>Discovery of megapolipeptins by genome mining of a Burkholderiales bacteria collection.</title>
        <authorList>
            <person name="Paulo B.S."/>
            <person name="Recchia M.J.J."/>
            <person name="Lee S."/>
            <person name="Fergusson C.H."/>
            <person name="Romanowski S.B."/>
            <person name="Hernandez A."/>
            <person name="Krull N."/>
            <person name="Liu D.Y."/>
            <person name="Cavanagh H."/>
            <person name="Bos A."/>
            <person name="Gray C.A."/>
            <person name="Murphy B.T."/>
            <person name="Linington R.G."/>
            <person name="Eustaquio A.S."/>
        </authorList>
    </citation>
    <scope>NUCLEOTIDE SEQUENCE [LARGE SCALE GENOMIC DNA]</scope>
    <source>
        <strain evidence="2 3">RL17-338-BIC-A</strain>
    </source>
</reference>
<dbReference type="InterPro" id="IPR002925">
    <property type="entry name" value="Dienelactn_hydro"/>
</dbReference>
<evidence type="ECO:0000313" key="3">
    <source>
        <dbReference type="Proteomes" id="UP001629432"/>
    </source>
</evidence>
<evidence type="ECO:0000313" key="2">
    <source>
        <dbReference type="EMBL" id="MFM0641702.1"/>
    </source>
</evidence>
<comment type="caution">
    <text evidence="2">The sequence shown here is derived from an EMBL/GenBank/DDBJ whole genome shotgun (WGS) entry which is preliminary data.</text>
</comment>
<name>A0ABW9E6E7_9BURK</name>
<dbReference type="SUPFAM" id="SSF53474">
    <property type="entry name" value="alpha/beta-Hydrolases"/>
    <property type="match status" value="1"/>
</dbReference>
<keyword evidence="2" id="KW-0378">Hydrolase</keyword>
<dbReference type="Proteomes" id="UP001629432">
    <property type="component" value="Unassembled WGS sequence"/>
</dbReference>
<accession>A0ABW9E6E7</accession>